<name>A0ABV7NL53_9SPHN</name>
<comment type="caution">
    <text evidence="1">The sequence shown here is derived from an EMBL/GenBank/DDBJ whole genome shotgun (WGS) entry which is preliminary data.</text>
</comment>
<proteinExistence type="predicted"/>
<accession>A0ABV7NL53</accession>
<reference evidence="2" key="1">
    <citation type="journal article" date="2019" name="Int. J. Syst. Evol. Microbiol.">
        <title>The Global Catalogue of Microorganisms (GCM) 10K type strain sequencing project: providing services to taxonomists for standard genome sequencing and annotation.</title>
        <authorList>
            <consortium name="The Broad Institute Genomics Platform"/>
            <consortium name="The Broad Institute Genome Sequencing Center for Infectious Disease"/>
            <person name="Wu L."/>
            <person name="Ma J."/>
        </authorList>
    </citation>
    <scope>NUCLEOTIDE SEQUENCE [LARGE SCALE GENOMIC DNA]</scope>
    <source>
        <strain evidence="2">CCM 7491</strain>
    </source>
</reference>
<organism evidence="1 2">
    <name type="scientific">Sphingobium rhizovicinum</name>
    <dbReference type="NCBI Taxonomy" id="432308"/>
    <lineage>
        <taxon>Bacteria</taxon>
        <taxon>Pseudomonadati</taxon>
        <taxon>Pseudomonadota</taxon>
        <taxon>Alphaproteobacteria</taxon>
        <taxon>Sphingomonadales</taxon>
        <taxon>Sphingomonadaceae</taxon>
        <taxon>Sphingobium</taxon>
    </lineage>
</organism>
<gene>
    <name evidence="1" type="ORF">ACFOKF_23350</name>
</gene>
<evidence type="ECO:0000313" key="1">
    <source>
        <dbReference type="EMBL" id="MFC3444090.1"/>
    </source>
</evidence>
<evidence type="ECO:0000313" key="2">
    <source>
        <dbReference type="Proteomes" id="UP001595681"/>
    </source>
</evidence>
<dbReference type="Proteomes" id="UP001595681">
    <property type="component" value="Unassembled WGS sequence"/>
</dbReference>
<sequence length="255" mass="28087">MRFLDIDLDAFLSSVAFYRNGGGRLDPEAYQPWTEAQLRDFLERQCGLSRDHPIPGWFVEDHDGAFDVMRALVGDACRPLEVVHVDAHADLGMGDASWVDLIEHVGLPLAERRDPKRGDHLLSLGSWLAYALAADFISALTYVHPARRGKDLTAIHFRNGDVESGYIEMKAYTRPDLPADGASPDYWHLVKLAPDLALAPVPFATATLDDFAATVAFDVGLLCHSPSYTPATADALIPIVNEYIDFQAGPLRLSE</sequence>
<keyword evidence="2" id="KW-1185">Reference proteome</keyword>
<dbReference type="EMBL" id="JBHRVU010000005">
    <property type="protein sequence ID" value="MFC3444090.1"/>
    <property type="molecule type" value="Genomic_DNA"/>
</dbReference>
<dbReference type="RefSeq" id="WP_380798994.1">
    <property type="nucleotide sequence ID" value="NZ_JBHRVU010000005.1"/>
</dbReference>
<protein>
    <submittedName>
        <fullName evidence="1">Uncharacterized protein</fullName>
    </submittedName>
</protein>